<dbReference type="PANTHER" id="PTHR40448">
    <property type="entry name" value="TWO-COMPONENT SENSOR HISTIDINE KINASE"/>
    <property type="match status" value="1"/>
</dbReference>
<evidence type="ECO:0000313" key="5">
    <source>
        <dbReference type="Proteomes" id="UP000243406"/>
    </source>
</evidence>
<keyword evidence="5" id="KW-1185">Reference proteome</keyword>
<feature type="transmembrane region" description="Helical" evidence="2">
    <location>
        <begin position="35"/>
        <end position="57"/>
    </location>
</feature>
<dbReference type="InterPro" id="IPR032834">
    <property type="entry name" value="NatK-like_C"/>
</dbReference>
<dbReference type="RefSeq" id="WP_079590188.1">
    <property type="nucleotide sequence ID" value="NZ_FUYN01000006.1"/>
</dbReference>
<feature type="coiled-coil region" evidence="1">
    <location>
        <begin position="208"/>
        <end position="237"/>
    </location>
</feature>
<organism evidence="4 5">
    <name type="scientific">Acetoanaerobium noterae</name>
    <dbReference type="NCBI Taxonomy" id="745369"/>
    <lineage>
        <taxon>Bacteria</taxon>
        <taxon>Bacillati</taxon>
        <taxon>Bacillota</taxon>
        <taxon>Clostridia</taxon>
        <taxon>Peptostreptococcales</taxon>
        <taxon>Filifactoraceae</taxon>
        <taxon>Acetoanaerobium</taxon>
    </lineage>
</organism>
<keyword evidence="2" id="KW-0472">Membrane</keyword>
<dbReference type="OrthoDB" id="9773869at2"/>
<sequence>MIETFIQFSRYFIALLFGSAVAVNFAGMPRTRKNYLVFGSFTVALFLFQIIGLKILGMEMILKIYPIISHLPVVVFIVIYLKKPWLISLTNMFLSFLCCQPPRWIGAVIGKNFENASMDHIGYIVTTIVMYYLLEKYVAKSVRHLMNRSTKSCLLFGSMPAFYYIFDYFATFNLNYIYSETRSTMHFMPFITSAFYFMFVLIYYDEILKQAKTEREREMLEIQFKQAQTEFASLKQIQQNAATYRHDMRHHFNLLQGLASKGSLEKIQAYLKTAQSDMDAITPIRFCDNETVNLILSSYDTKAKQSQIQLSIEAKLPDTLTFSDTELCSLISNALENAVHACENIEDVSNRYIKLRMYSKNNKLCIDIRNTYHSSPNFYQGLPVSKHEGHGLGTKAMAHIVEKHGGVFQFLVKDEWFIFQASA</sequence>
<feature type="transmembrane region" description="Helical" evidence="2">
    <location>
        <begin position="64"/>
        <end position="81"/>
    </location>
</feature>
<dbReference type="SUPFAM" id="SSF55874">
    <property type="entry name" value="ATPase domain of HSP90 chaperone/DNA topoisomerase II/histidine kinase"/>
    <property type="match status" value="1"/>
</dbReference>
<name>A0A1T5CW37_9FIRM</name>
<feature type="domain" description="Sensor histidine kinase NatK-like C-terminal" evidence="3">
    <location>
        <begin position="326"/>
        <end position="420"/>
    </location>
</feature>
<accession>A0A1T5CW37</accession>
<reference evidence="5" key="1">
    <citation type="submission" date="2017-02" db="EMBL/GenBank/DDBJ databases">
        <authorList>
            <person name="Varghese N."/>
            <person name="Submissions S."/>
        </authorList>
    </citation>
    <scope>NUCLEOTIDE SEQUENCE [LARGE SCALE GENOMIC DNA]</scope>
    <source>
        <strain evidence="5">ATCC 35199</strain>
    </source>
</reference>
<dbReference type="PANTHER" id="PTHR40448:SF1">
    <property type="entry name" value="TWO-COMPONENT SENSOR HISTIDINE KINASE"/>
    <property type="match status" value="1"/>
</dbReference>
<dbReference type="Gene3D" id="3.30.565.10">
    <property type="entry name" value="Histidine kinase-like ATPase, C-terminal domain"/>
    <property type="match status" value="1"/>
</dbReference>
<feature type="transmembrane region" description="Helical" evidence="2">
    <location>
        <begin position="186"/>
        <end position="204"/>
    </location>
</feature>
<keyword evidence="2" id="KW-1133">Transmembrane helix</keyword>
<evidence type="ECO:0000313" key="4">
    <source>
        <dbReference type="EMBL" id="SKB63642.1"/>
    </source>
</evidence>
<keyword evidence="1" id="KW-0175">Coiled coil</keyword>
<dbReference type="Pfam" id="PF14501">
    <property type="entry name" value="HATPase_c_5"/>
    <property type="match status" value="1"/>
</dbReference>
<dbReference type="EMBL" id="FUYN01000006">
    <property type="protein sequence ID" value="SKB63642.1"/>
    <property type="molecule type" value="Genomic_DNA"/>
</dbReference>
<dbReference type="GO" id="GO:0042802">
    <property type="term" value="F:identical protein binding"/>
    <property type="evidence" value="ECO:0007669"/>
    <property type="project" value="TreeGrafter"/>
</dbReference>
<evidence type="ECO:0000259" key="3">
    <source>
        <dbReference type="Pfam" id="PF14501"/>
    </source>
</evidence>
<protein>
    <submittedName>
        <fullName evidence="4">GHKL domain-containing protein</fullName>
    </submittedName>
</protein>
<feature type="transmembrane region" description="Helical" evidence="2">
    <location>
        <begin position="150"/>
        <end position="166"/>
    </location>
</feature>
<feature type="transmembrane region" description="Helical" evidence="2">
    <location>
        <begin position="120"/>
        <end position="138"/>
    </location>
</feature>
<feature type="transmembrane region" description="Helical" evidence="2">
    <location>
        <begin position="12"/>
        <end position="29"/>
    </location>
</feature>
<dbReference type="InterPro" id="IPR036890">
    <property type="entry name" value="HATPase_C_sf"/>
</dbReference>
<evidence type="ECO:0000256" key="1">
    <source>
        <dbReference type="SAM" id="Coils"/>
    </source>
</evidence>
<dbReference type="CDD" id="cd16935">
    <property type="entry name" value="HATPase_AgrC-ComD-like"/>
    <property type="match status" value="1"/>
</dbReference>
<dbReference type="AlphaFoldDB" id="A0A1T5CW37"/>
<evidence type="ECO:0000256" key="2">
    <source>
        <dbReference type="SAM" id="Phobius"/>
    </source>
</evidence>
<proteinExistence type="predicted"/>
<keyword evidence="2" id="KW-0812">Transmembrane</keyword>
<dbReference type="Proteomes" id="UP000243406">
    <property type="component" value="Unassembled WGS sequence"/>
</dbReference>
<gene>
    <name evidence="4" type="ORF">SAMN02745120_2405</name>
</gene>